<keyword evidence="4" id="KW-1185">Reference proteome</keyword>
<protein>
    <recommendedName>
        <fullName evidence="5">Palmitoyl-protein hydrolase</fullName>
    </recommendedName>
</protein>
<dbReference type="Proteomes" id="UP000663828">
    <property type="component" value="Unassembled WGS sequence"/>
</dbReference>
<gene>
    <name evidence="3" type="ORF">XAT740_LOCUS56682</name>
</gene>
<evidence type="ECO:0000313" key="4">
    <source>
        <dbReference type="Proteomes" id="UP000663828"/>
    </source>
</evidence>
<dbReference type="GO" id="GO:0005764">
    <property type="term" value="C:lysosome"/>
    <property type="evidence" value="ECO:0007669"/>
    <property type="project" value="TreeGrafter"/>
</dbReference>
<accession>A0A816FD66</accession>
<dbReference type="AlphaFoldDB" id="A0A816FD66"/>
<dbReference type="PANTHER" id="PTHR11247">
    <property type="entry name" value="PALMITOYL-PROTEIN THIOESTERASE/DOLICHYLDIPHOSPHATASE 1"/>
    <property type="match status" value="1"/>
</dbReference>
<dbReference type="Pfam" id="PF02089">
    <property type="entry name" value="Palm_thioest"/>
    <property type="match status" value="1"/>
</dbReference>
<dbReference type="GO" id="GO:0016790">
    <property type="term" value="F:thiolester hydrolase activity"/>
    <property type="evidence" value="ECO:0007669"/>
    <property type="project" value="TreeGrafter"/>
</dbReference>
<comment type="caution">
    <text evidence="3">The sequence shown here is derived from an EMBL/GenBank/DDBJ whole genome shotgun (WGS) entry which is preliminary data.</text>
</comment>
<dbReference type="EMBL" id="CAJNOR010011261">
    <property type="protein sequence ID" value="CAF1660078.1"/>
    <property type="molecule type" value="Genomic_DNA"/>
</dbReference>
<evidence type="ECO:0000256" key="1">
    <source>
        <dbReference type="ARBA" id="ARBA00010758"/>
    </source>
</evidence>
<keyword evidence="2" id="KW-0378">Hydrolase</keyword>
<evidence type="ECO:0008006" key="5">
    <source>
        <dbReference type="Google" id="ProtNLM"/>
    </source>
</evidence>
<name>A0A816FD66_ADIRI</name>
<dbReference type="Gene3D" id="3.40.50.1820">
    <property type="entry name" value="alpha/beta hydrolase"/>
    <property type="match status" value="1"/>
</dbReference>
<reference evidence="3" key="1">
    <citation type="submission" date="2021-02" db="EMBL/GenBank/DDBJ databases">
        <authorList>
            <person name="Nowell W R."/>
        </authorList>
    </citation>
    <scope>NUCLEOTIDE SEQUENCE</scope>
</reference>
<dbReference type="SUPFAM" id="SSF53474">
    <property type="entry name" value="alpha/beta-Hydrolases"/>
    <property type="match status" value="1"/>
</dbReference>
<comment type="similarity">
    <text evidence="1">Belongs to the palmitoyl-protein thioesterase family.</text>
</comment>
<evidence type="ECO:0000313" key="3">
    <source>
        <dbReference type="EMBL" id="CAF1660078.1"/>
    </source>
</evidence>
<proteinExistence type="inferred from homology"/>
<organism evidence="3 4">
    <name type="scientific">Adineta ricciae</name>
    <name type="common">Rotifer</name>
    <dbReference type="NCBI Taxonomy" id="249248"/>
    <lineage>
        <taxon>Eukaryota</taxon>
        <taxon>Metazoa</taxon>
        <taxon>Spiralia</taxon>
        <taxon>Gnathifera</taxon>
        <taxon>Rotifera</taxon>
        <taxon>Eurotatoria</taxon>
        <taxon>Bdelloidea</taxon>
        <taxon>Adinetida</taxon>
        <taxon>Adinetidae</taxon>
        <taxon>Adineta</taxon>
    </lineage>
</organism>
<dbReference type="PANTHER" id="PTHR11247:SF67">
    <property type="entry name" value="PALMITOYL-PROTEIN THIOESTERASE 3"/>
    <property type="match status" value="1"/>
</dbReference>
<dbReference type="InterPro" id="IPR029058">
    <property type="entry name" value="AB_hydrolase_fold"/>
</dbReference>
<evidence type="ECO:0000256" key="2">
    <source>
        <dbReference type="ARBA" id="ARBA00022801"/>
    </source>
</evidence>
<sequence>MVDNLLLVVLFIQIPFVFCLTYRPVVLMHGITSTASAMEDIARWVRSLYPDIYVVSIEIGNGKVDSYLLPLDVQVEKFCESINSNPRLREGFNLLGYSQGSIIARGAVERCSLPVYNLITLSGIHQGVFGVPYLLQLPIELRDLLTKYAYETAIQNAISPANYWRDPEQLDRYYSNCHYLPDINNERGTPNGIYRENILKLNSFVMTYSDLDEVVMPRQSGLFMGYMKNSLEIETWNNSRQFTEDLIGLRTLWEQGKIFTFVSHVKHQDVTHEPNKEFLFQNIFPFFNNTM</sequence>